<keyword evidence="4" id="KW-0378">Hydrolase</keyword>
<dbReference type="SUPFAM" id="SSF50939">
    <property type="entry name" value="Sialidases"/>
    <property type="match status" value="1"/>
</dbReference>
<dbReference type="AlphaFoldDB" id="A0A545TIT3"/>
<dbReference type="InterPro" id="IPR036278">
    <property type="entry name" value="Sialidase_sf"/>
</dbReference>
<evidence type="ECO:0000259" key="3">
    <source>
        <dbReference type="Pfam" id="PF15902"/>
    </source>
</evidence>
<evidence type="ECO:0000313" key="5">
    <source>
        <dbReference type="Proteomes" id="UP000317839"/>
    </source>
</evidence>
<protein>
    <submittedName>
        <fullName evidence="4">Glycosyl hydrolase</fullName>
    </submittedName>
</protein>
<feature type="chain" id="PRO_5021906697" evidence="2">
    <location>
        <begin position="30"/>
        <end position="1112"/>
    </location>
</feature>
<dbReference type="CDD" id="cd15482">
    <property type="entry name" value="Sialidase_non-viral"/>
    <property type="match status" value="1"/>
</dbReference>
<feature type="signal peptide" evidence="2">
    <location>
        <begin position="1"/>
        <end position="29"/>
    </location>
</feature>
<dbReference type="GO" id="GO:0010411">
    <property type="term" value="P:xyloglucan metabolic process"/>
    <property type="evidence" value="ECO:0007669"/>
    <property type="project" value="TreeGrafter"/>
</dbReference>
<dbReference type="InterPro" id="IPR031778">
    <property type="entry name" value="Sortilin_N"/>
</dbReference>
<keyword evidence="1" id="KW-0677">Repeat</keyword>
<dbReference type="GO" id="GO:0016787">
    <property type="term" value="F:hydrolase activity"/>
    <property type="evidence" value="ECO:0007669"/>
    <property type="project" value="UniProtKB-KW"/>
</dbReference>
<comment type="caution">
    <text evidence="4">The sequence shown here is derived from an EMBL/GenBank/DDBJ whole genome shotgun (WGS) entry which is preliminary data.</text>
</comment>
<dbReference type="Gene3D" id="2.130.10.10">
    <property type="entry name" value="YVTN repeat-like/Quinoprotein amine dehydrogenase"/>
    <property type="match status" value="5"/>
</dbReference>
<reference evidence="4 5" key="1">
    <citation type="submission" date="2019-06" db="EMBL/GenBank/DDBJ databases">
        <title>Draft genome of Aliikangiella marina GYP-15.</title>
        <authorList>
            <person name="Wang G."/>
        </authorList>
    </citation>
    <scope>NUCLEOTIDE SEQUENCE [LARGE SCALE GENOMIC DNA]</scope>
    <source>
        <strain evidence="4 5">GYP-15</strain>
    </source>
</reference>
<dbReference type="PANTHER" id="PTHR43739">
    <property type="entry name" value="XYLOGLUCANASE (EUROFUNG)"/>
    <property type="match status" value="1"/>
</dbReference>
<organism evidence="4 5">
    <name type="scientific">Aliikangiella marina</name>
    <dbReference type="NCBI Taxonomy" id="1712262"/>
    <lineage>
        <taxon>Bacteria</taxon>
        <taxon>Pseudomonadati</taxon>
        <taxon>Pseudomonadota</taxon>
        <taxon>Gammaproteobacteria</taxon>
        <taxon>Oceanospirillales</taxon>
        <taxon>Pleioneaceae</taxon>
        <taxon>Aliikangiella</taxon>
    </lineage>
</organism>
<proteinExistence type="predicted"/>
<dbReference type="InterPro" id="IPR052025">
    <property type="entry name" value="Xyloglucanase_GH74"/>
</dbReference>
<dbReference type="RefSeq" id="WP_142888483.1">
    <property type="nucleotide sequence ID" value="NZ_VIKR01000001.1"/>
</dbReference>
<keyword evidence="2" id="KW-0732">Signal</keyword>
<sequence length="1112" mass="123985">MTNGFKWLLAIIVASSLFVTVFSSSETEAKEKGPMSSKTFDGLAFRSIGPALMSGRIADIDIDPNNRNIWYVAVGSGGVWKTINAGTTWEPLFDDQPVYSIGTITIDPNNASTIWVGTGENVSGRHVSFGDGIYVSHDAGKTWQNMGLKDSEHISEIIIHPKDSNTLWVASQGPLWSKGGQRGLYKTTDGGKTWSRVLGDDKWVGVTDVQIDPRNPDRLYAATWQRHRTVAALVDGGPGTGIHRTEDGGKTWIQLNPAKHNQKDLEKLSTNSGLPKSDMGKIGLAISPINPDVVYAAIELDRRTGAVYRSEDRGASWKKMSDAVAGGTGPHYYQELYASPHNFDEIFLANVRMLHSTDGGKTFKQMKEEHKHSDNHSLTFLPDDKGYLLMGTDGGIYESFDSGKNWRYIHNLPLTQFYKVAVDDAQPFYNVFGGTQDNGTQGGPSRTDNRNGIRNADWEMVLFGDGHQPATEPGNPDIMYGEWQQGNLMRIDRKTGELVYIQPQPAPGDPVERFNWDAPILVSPHDPKTIYHASQRVWRSENRGDSWTAISGDLTKNLERIEQPIMDGQPGWDSAWDMWAMSDYSTITSLAESPKQPGLIYAGTDDGLIQVTENGGKNWRKMEVGDLPGVPDSAFVNDIRADLFDPDTVYIALDNHKFGDYKPYLLKSTNRGKSWRSIASNLPDKHLVWRLVQDHINKDLIFAATEFGVFFTVDGGKDWIELNGGLPTIAFRDIAIQRRENDLVLASFGRSFYILDDYSALRDISADSVKQDSLLFKPRKAWWYIEQGPLSRFDKLGYQGASYYAADNPPFGATFTYYLKDKLKTNKDVRQKSEKALKEKGKPIPFPGWEAVETERRQRDPKIWLTVRNGDNKVVRRIEGINKAGINRVSWGLDLPPSDVIDKPKAEESNAYIQFGLLAAPGEYSVSLEKEVDGEVTQLQSPVSFMVEPMTQGALKGAAPEKVAEFWLELHAVSRDSNATHYALNQAIERVKMLYRAISESQSAPGDLEQQLHAIRAELLDINHILNDDQSRGEVYLSNRKTVENLIGVAMLGTAFSTYGPTATHRQSLDRAKRALGEQNDRLKKIVNERIPALEAALRELGAPWIKGQALP</sequence>
<dbReference type="PANTHER" id="PTHR43739:SF5">
    <property type="entry name" value="EXO-ALPHA-SIALIDASE"/>
    <property type="match status" value="1"/>
</dbReference>
<gene>
    <name evidence="4" type="ORF">FLL45_04010</name>
</gene>
<keyword evidence="5" id="KW-1185">Reference proteome</keyword>
<name>A0A545TIT3_9GAMM</name>
<dbReference type="Pfam" id="PF15902">
    <property type="entry name" value="Sortilin-Vps10"/>
    <property type="match status" value="2"/>
</dbReference>
<evidence type="ECO:0000313" key="4">
    <source>
        <dbReference type="EMBL" id="TQV77123.1"/>
    </source>
</evidence>
<accession>A0A545TIT3</accession>
<evidence type="ECO:0000256" key="2">
    <source>
        <dbReference type="SAM" id="SignalP"/>
    </source>
</evidence>
<evidence type="ECO:0000256" key="1">
    <source>
        <dbReference type="ARBA" id="ARBA00022737"/>
    </source>
</evidence>
<dbReference type="InterPro" id="IPR015943">
    <property type="entry name" value="WD40/YVTN_repeat-like_dom_sf"/>
</dbReference>
<feature type="domain" description="Sortilin N-terminal" evidence="3">
    <location>
        <begin position="306"/>
        <end position="411"/>
    </location>
</feature>
<dbReference type="EMBL" id="VIKR01000001">
    <property type="protein sequence ID" value="TQV77123.1"/>
    <property type="molecule type" value="Genomic_DNA"/>
</dbReference>
<dbReference type="OrthoDB" id="5664384at2"/>
<feature type="domain" description="Sortilin N-terminal" evidence="3">
    <location>
        <begin position="133"/>
        <end position="257"/>
    </location>
</feature>
<dbReference type="Proteomes" id="UP000317839">
    <property type="component" value="Unassembled WGS sequence"/>
</dbReference>
<dbReference type="SUPFAM" id="SSF110296">
    <property type="entry name" value="Oligoxyloglucan reducing end-specific cellobiohydrolase"/>
    <property type="match status" value="1"/>
</dbReference>